<dbReference type="AlphaFoldDB" id="A0A1X0DKY5"/>
<feature type="transmembrane region" description="Helical" evidence="2">
    <location>
        <begin position="130"/>
        <end position="149"/>
    </location>
</feature>
<feature type="region of interest" description="Disordered" evidence="1">
    <location>
        <begin position="1"/>
        <end position="90"/>
    </location>
</feature>
<feature type="compositionally biased region" description="Pro residues" evidence="1">
    <location>
        <begin position="243"/>
        <end position="255"/>
    </location>
</feature>
<keyword evidence="2" id="KW-0812">Transmembrane</keyword>
<keyword evidence="2" id="KW-0472">Membrane</keyword>
<dbReference type="Proteomes" id="UP000192801">
    <property type="component" value="Unassembled WGS sequence"/>
</dbReference>
<sequence length="290" mass="29499">MAAQPGDPATEEPGESQTTPTAHAPEATSTEQPPGTASSAPGGAQSASGPGGQAAGPRADAPQPASPGAGGTGAPPHPTSSPAAKHPRFRAPRPEFGKALARGASAASSKLTPLVARAGDTVAAASPMTVAQFVLGFLLIVSIIGAVSFDDTLGIAATILFVPVLAAAMGALGMRSFDARRRDRAEREQAQNQEHATANLERTLDYIDAKLTSALDRFGTDRHNDAIVAMFQAKAATELCLGPVPPGPSRNPQPAEPADSIGGHQSLADFLTPNALTRSERSEGVSRLLI</sequence>
<dbReference type="OrthoDB" id="4706329at2"/>
<accession>A0A1X0DKY5</accession>
<dbReference type="EMBL" id="MVHS01000005">
    <property type="protein sequence ID" value="ORA73066.1"/>
    <property type="molecule type" value="Genomic_DNA"/>
</dbReference>
<evidence type="ECO:0000256" key="2">
    <source>
        <dbReference type="SAM" id="Phobius"/>
    </source>
</evidence>
<evidence type="ECO:0000313" key="3">
    <source>
        <dbReference type="EMBL" id="ORA73066.1"/>
    </source>
</evidence>
<gene>
    <name evidence="3" type="ORF">BST26_03265</name>
</gene>
<feature type="transmembrane region" description="Helical" evidence="2">
    <location>
        <begin position="155"/>
        <end position="174"/>
    </location>
</feature>
<dbReference type="RefSeq" id="WP_083029334.1">
    <property type="nucleotide sequence ID" value="NZ_AP022618.1"/>
</dbReference>
<dbReference type="STRING" id="444597.BST26_03265"/>
<feature type="compositionally biased region" description="Polar residues" evidence="1">
    <location>
        <begin position="15"/>
        <end position="31"/>
    </location>
</feature>
<organism evidence="3 4">
    <name type="scientific">Mycolicibacterium insubricum</name>
    <dbReference type="NCBI Taxonomy" id="444597"/>
    <lineage>
        <taxon>Bacteria</taxon>
        <taxon>Bacillati</taxon>
        <taxon>Actinomycetota</taxon>
        <taxon>Actinomycetes</taxon>
        <taxon>Mycobacteriales</taxon>
        <taxon>Mycobacteriaceae</taxon>
        <taxon>Mycolicibacterium</taxon>
    </lineage>
</organism>
<name>A0A1X0DKY5_9MYCO</name>
<keyword evidence="4" id="KW-1185">Reference proteome</keyword>
<reference evidence="3 4" key="1">
    <citation type="submission" date="2016-12" db="EMBL/GenBank/DDBJ databases">
        <title>The new phylogeny of genus Mycobacterium.</title>
        <authorList>
            <person name="Tortoli E."/>
            <person name="Trovato A."/>
            <person name="Cirillo D.M."/>
        </authorList>
    </citation>
    <scope>NUCLEOTIDE SEQUENCE [LARGE SCALE GENOMIC DNA]</scope>
    <source>
        <strain evidence="3 4">DSM 45130</strain>
    </source>
</reference>
<comment type="caution">
    <text evidence="3">The sequence shown here is derived from an EMBL/GenBank/DDBJ whole genome shotgun (WGS) entry which is preliminary data.</text>
</comment>
<feature type="compositionally biased region" description="Low complexity" evidence="1">
    <location>
        <begin position="32"/>
        <end position="48"/>
    </location>
</feature>
<evidence type="ECO:0000313" key="4">
    <source>
        <dbReference type="Proteomes" id="UP000192801"/>
    </source>
</evidence>
<keyword evidence="2" id="KW-1133">Transmembrane helix</keyword>
<feature type="compositionally biased region" description="Low complexity" evidence="1">
    <location>
        <begin position="55"/>
        <end position="67"/>
    </location>
</feature>
<proteinExistence type="predicted"/>
<evidence type="ECO:0000256" key="1">
    <source>
        <dbReference type="SAM" id="MobiDB-lite"/>
    </source>
</evidence>
<protein>
    <submittedName>
        <fullName evidence="3">Uncharacterized protein</fullName>
    </submittedName>
</protein>
<feature type="region of interest" description="Disordered" evidence="1">
    <location>
        <begin position="243"/>
        <end position="266"/>
    </location>
</feature>